<protein>
    <submittedName>
        <fullName evidence="3">Uncharacterized protein</fullName>
    </submittedName>
</protein>
<evidence type="ECO:0000313" key="4">
    <source>
        <dbReference type="Proteomes" id="UP000078512"/>
    </source>
</evidence>
<feature type="compositionally biased region" description="Pro residues" evidence="1">
    <location>
        <begin position="35"/>
        <end position="44"/>
    </location>
</feature>
<keyword evidence="4" id="KW-1185">Reference proteome</keyword>
<sequence length="429" mass="47696">MKVPTIISLFVATTLTVAIQAAPVIESTFAPPPAASTTFAPPPTSTSLPSPDGSSKNGTHPATGRNQPFTSTDDPDLRKYIVDYDYEDAAKHIAKYHEAVYGKRAGSPANAVSSRAAASTDVLPFCVGIAYDPAYRVRIFRNKMSCDIQGWDTLFIFTANTKPDIHHAKYPICAGFAHDPNRSMLFSKKTTCSIDEFYHDFAFYESGMTNGYDPTVSPLHESTVMWQAFEPHRMMLYPYYEGDRHGWQRAYNLQYRSRYRLAPPRERIELVDKQDQHERVHLKLSISTPNTAANRCTLNLIETWTDDFVNTGNPISNPGSRNAQFVADAKRDECDNLVATSFIRVARVTYLAVSSLEAVIGGKVYAAISIQGNIHLPPAHTRVALRESLRTGKPVMVAQQGDKRFPDSVVAYIDDTFVTIGSKGIYYAM</sequence>
<accession>A0A197JM21</accession>
<evidence type="ECO:0000256" key="1">
    <source>
        <dbReference type="SAM" id="MobiDB-lite"/>
    </source>
</evidence>
<feature type="region of interest" description="Disordered" evidence="1">
    <location>
        <begin position="35"/>
        <end position="74"/>
    </location>
</feature>
<proteinExistence type="predicted"/>
<reference evidence="3 4" key="1">
    <citation type="submission" date="2016-05" db="EMBL/GenBank/DDBJ databases">
        <title>Genome sequencing reveals origins of a unique bacterial endosymbiosis in the earliest lineages of terrestrial Fungi.</title>
        <authorList>
            <consortium name="DOE Joint Genome Institute"/>
            <person name="Uehling J."/>
            <person name="Gryganskyi A."/>
            <person name="Hameed K."/>
            <person name="Tschaplinski T."/>
            <person name="Misztal P."/>
            <person name="Wu S."/>
            <person name="Desiro A."/>
            <person name="Vande Pol N."/>
            <person name="Du Z.-Y."/>
            <person name="Zienkiewicz A."/>
            <person name="Zienkiewicz K."/>
            <person name="Morin E."/>
            <person name="Tisserant E."/>
            <person name="Splivallo R."/>
            <person name="Hainaut M."/>
            <person name="Henrissat B."/>
            <person name="Ohm R."/>
            <person name="Kuo A."/>
            <person name="Yan J."/>
            <person name="Lipzen A."/>
            <person name="Nolan M."/>
            <person name="Labutti K."/>
            <person name="Barry K."/>
            <person name="Goldstein A."/>
            <person name="Labbe J."/>
            <person name="Schadt C."/>
            <person name="Tuskan G."/>
            <person name="Grigoriev I."/>
            <person name="Martin F."/>
            <person name="Vilgalys R."/>
            <person name="Bonito G."/>
        </authorList>
    </citation>
    <scope>NUCLEOTIDE SEQUENCE [LARGE SCALE GENOMIC DNA]</scope>
    <source>
        <strain evidence="3 4">AG-77</strain>
    </source>
</reference>
<feature type="chain" id="PRO_5008276083" evidence="2">
    <location>
        <begin position="22"/>
        <end position="429"/>
    </location>
</feature>
<name>A0A197JM21_9FUNG</name>
<keyword evidence="2" id="KW-0732">Signal</keyword>
<gene>
    <name evidence="3" type="ORF">K457DRAFT_140611</name>
</gene>
<organism evidence="3 4">
    <name type="scientific">Linnemannia elongata AG-77</name>
    <dbReference type="NCBI Taxonomy" id="1314771"/>
    <lineage>
        <taxon>Eukaryota</taxon>
        <taxon>Fungi</taxon>
        <taxon>Fungi incertae sedis</taxon>
        <taxon>Mucoromycota</taxon>
        <taxon>Mortierellomycotina</taxon>
        <taxon>Mortierellomycetes</taxon>
        <taxon>Mortierellales</taxon>
        <taxon>Mortierellaceae</taxon>
        <taxon>Linnemannia</taxon>
    </lineage>
</organism>
<feature type="signal peptide" evidence="2">
    <location>
        <begin position="1"/>
        <end position="21"/>
    </location>
</feature>
<dbReference type="OrthoDB" id="2447517at2759"/>
<evidence type="ECO:0000256" key="2">
    <source>
        <dbReference type="SAM" id="SignalP"/>
    </source>
</evidence>
<dbReference type="Proteomes" id="UP000078512">
    <property type="component" value="Unassembled WGS sequence"/>
</dbReference>
<dbReference type="EMBL" id="KV442071">
    <property type="protein sequence ID" value="OAQ26013.1"/>
    <property type="molecule type" value="Genomic_DNA"/>
</dbReference>
<evidence type="ECO:0000313" key="3">
    <source>
        <dbReference type="EMBL" id="OAQ26013.1"/>
    </source>
</evidence>
<feature type="compositionally biased region" description="Polar residues" evidence="1">
    <location>
        <begin position="52"/>
        <end position="72"/>
    </location>
</feature>
<dbReference type="AlphaFoldDB" id="A0A197JM21"/>